<keyword evidence="1" id="KW-0732">Signal</keyword>
<feature type="signal peptide" evidence="1">
    <location>
        <begin position="1"/>
        <end position="19"/>
    </location>
</feature>
<accession>A0A167I0K4</accession>
<dbReference type="OrthoDB" id="8900273at2"/>
<evidence type="ECO:0000313" key="4">
    <source>
        <dbReference type="EMBL" id="OAD41972.1"/>
    </source>
</evidence>
<dbReference type="AlphaFoldDB" id="A0A167I0K4"/>
<protein>
    <recommendedName>
        <fullName evidence="2">DUF4189 domain-containing protein</fullName>
    </recommendedName>
</protein>
<keyword evidence="5" id="KW-1185">Reference proteome</keyword>
<organism evidence="3 6">
    <name type="scientific">Hydrogenophaga crassostreae</name>
    <dbReference type="NCBI Taxonomy" id="1763535"/>
    <lineage>
        <taxon>Bacteria</taxon>
        <taxon>Pseudomonadati</taxon>
        <taxon>Pseudomonadota</taxon>
        <taxon>Betaproteobacteria</taxon>
        <taxon>Burkholderiales</taxon>
        <taxon>Comamonadaceae</taxon>
        <taxon>Hydrogenophaga</taxon>
    </lineage>
</organism>
<dbReference type="STRING" id="1763535.LPB072_13280"/>
<evidence type="ECO:0000256" key="1">
    <source>
        <dbReference type="SAM" id="SignalP"/>
    </source>
</evidence>
<gene>
    <name evidence="3" type="ORF">LPB072_13280</name>
    <name evidence="4" type="ORF">LPB72_11900</name>
</gene>
<reference evidence="3 6" key="2">
    <citation type="submission" date="2016-10" db="EMBL/GenBank/DDBJ databases">
        <title>Hydorgenophaga sp. LPB0072 isolated from gastropod.</title>
        <authorList>
            <person name="Kim E."/>
            <person name="Yi H."/>
        </authorList>
    </citation>
    <scope>NUCLEOTIDE SEQUENCE [LARGE SCALE GENOMIC DNA]</scope>
    <source>
        <strain evidence="3 6">LPB0072</strain>
    </source>
</reference>
<evidence type="ECO:0000313" key="5">
    <source>
        <dbReference type="Proteomes" id="UP000185657"/>
    </source>
</evidence>
<dbReference type="RefSeq" id="WP_066090602.1">
    <property type="nucleotide sequence ID" value="NZ_CP017476.1"/>
</dbReference>
<reference evidence="4 5" key="1">
    <citation type="submission" date="2016-02" db="EMBL/GenBank/DDBJ databases">
        <title>Draft genome sequence of Hydrogenophaga sp. LPB0072.</title>
        <authorList>
            <person name="Shin S.-K."/>
            <person name="Yi H."/>
        </authorList>
    </citation>
    <scope>NUCLEOTIDE SEQUENCE [LARGE SCALE GENOMIC DNA]</scope>
    <source>
        <strain evidence="4 5">LPB0072</strain>
    </source>
</reference>
<sequence length="128" mass="12683">MLATWKLAIAIAITSTLVACGGGGASSTPRGAIAVNPSSGFGAISTFYTSQPEANSDAVAACGSVNCVVALEFTGAGECGSIAWSRDSIWGVGSAGSKEQADKIAVAQCVANGGSACFVASWLRDQCN</sequence>
<evidence type="ECO:0000313" key="6">
    <source>
        <dbReference type="Proteomes" id="UP000185680"/>
    </source>
</evidence>
<dbReference type="KEGG" id="hyl:LPB072_13280"/>
<feature type="domain" description="DUF4189" evidence="2">
    <location>
        <begin position="31"/>
        <end position="122"/>
    </location>
</feature>
<feature type="chain" id="PRO_5044549613" description="DUF4189 domain-containing protein" evidence="1">
    <location>
        <begin position="20"/>
        <end position="128"/>
    </location>
</feature>
<evidence type="ECO:0000259" key="2">
    <source>
        <dbReference type="Pfam" id="PF13827"/>
    </source>
</evidence>
<dbReference type="Proteomes" id="UP000185657">
    <property type="component" value="Unassembled WGS sequence"/>
</dbReference>
<proteinExistence type="predicted"/>
<dbReference type="Pfam" id="PF13827">
    <property type="entry name" value="DUF4189"/>
    <property type="match status" value="1"/>
</dbReference>
<dbReference type="PROSITE" id="PS51257">
    <property type="entry name" value="PROKAR_LIPOPROTEIN"/>
    <property type="match status" value="1"/>
</dbReference>
<dbReference type="Proteomes" id="UP000185680">
    <property type="component" value="Chromosome"/>
</dbReference>
<dbReference type="EMBL" id="CP017476">
    <property type="protein sequence ID" value="AOW13676.1"/>
    <property type="molecule type" value="Genomic_DNA"/>
</dbReference>
<name>A0A167I0K4_9BURK</name>
<dbReference type="EMBL" id="LVWD01000013">
    <property type="protein sequence ID" value="OAD41972.1"/>
    <property type="molecule type" value="Genomic_DNA"/>
</dbReference>
<dbReference type="InterPro" id="IPR025240">
    <property type="entry name" value="DUF4189"/>
</dbReference>
<evidence type="ECO:0000313" key="3">
    <source>
        <dbReference type="EMBL" id="AOW13676.1"/>
    </source>
</evidence>